<keyword evidence="3" id="KW-1185">Reference proteome</keyword>
<organism evidence="2">
    <name type="scientific">Mytilinidion resinicola</name>
    <dbReference type="NCBI Taxonomy" id="574789"/>
    <lineage>
        <taxon>Eukaryota</taxon>
        <taxon>Fungi</taxon>
        <taxon>Dikarya</taxon>
        <taxon>Ascomycota</taxon>
        <taxon>Pezizomycotina</taxon>
        <taxon>Dothideomycetes</taxon>
        <taxon>Pleosporomycetidae</taxon>
        <taxon>Mytilinidiales</taxon>
        <taxon>Mytilinidiaceae</taxon>
        <taxon>Mytilinidion</taxon>
    </lineage>
</organism>
<dbReference type="EMBL" id="MU003696">
    <property type="protein sequence ID" value="KAF2813580.1"/>
    <property type="molecule type" value="Genomic_DNA"/>
</dbReference>
<reference evidence="2 4" key="1">
    <citation type="journal article" date="2020" name="Stud. Mycol.">
        <title>101 Dothideomycetes genomes: a test case for predicting lifestyles and emergence of pathogens.</title>
        <authorList>
            <person name="Haridas S."/>
            <person name="Albert R."/>
            <person name="Binder M."/>
            <person name="Bloem J."/>
            <person name="Labutti K."/>
            <person name="Salamov A."/>
            <person name="Andreopoulos B."/>
            <person name="Baker S."/>
            <person name="Barry K."/>
            <person name="Bills G."/>
            <person name="Bluhm B."/>
            <person name="Cannon C."/>
            <person name="Castanera R."/>
            <person name="Culley D."/>
            <person name="Daum C."/>
            <person name="Ezra D."/>
            <person name="Gonzalez J."/>
            <person name="Henrissat B."/>
            <person name="Kuo A."/>
            <person name="Liang C."/>
            <person name="Lipzen A."/>
            <person name="Lutzoni F."/>
            <person name="Magnuson J."/>
            <person name="Mondo S."/>
            <person name="Nolan M."/>
            <person name="Ohm R."/>
            <person name="Pangilinan J."/>
            <person name="Park H.-J."/>
            <person name="Ramirez L."/>
            <person name="Alfaro M."/>
            <person name="Sun H."/>
            <person name="Tritt A."/>
            <person name="Yoshinaga Y."/>
            <person name="Zwiers L.-H."/>
            <person name="Turgeon B."/>
            <person name="Goodwin S."/>
            <person name="Spatafora J."/>
            <person name="Crous P."/>
            <person name="Grigoriev I."/>
        </authorList>
    </citation>
    <scope>NUCLEOTIDE SEQUENCE</scope>
    <source>
        <strain evidence="2 4">CBS 304.34</strain>
    </source>
</reference>
<protein>
    <submittedName>
        <fullName evidence="2 4">Uncharacterized protein</fullName>
    </submittedName>
</protein>
<dbReference type="Proteomes" id="UP000504636">
    <property type="component" value="Unplaced"/>
</dbReference>
<feature type="compositionally biased region" description="Basic residues" evidence="1">
    <location>
        <begin position="50"/>
        <end position="66"/>
    </location>
</feature>
<dbReference type="RefSeq" id="XP_033580544.1">
    <property type="nucleotide sequence ID" value="XM_033713770.1"/>
</dbReference>
<dbReference type="AlphaFoldDB" id="A0A6A6YXS3"/>
<evidence type="ECO:0000313" key="4">
    <source>
        <dbReference type="RefSeq" id="XP_033580544.1"/>
    </source>
</evidence>
<proteinExistence type="predicted"/>
<reference evidence="4" key="3">
    <citation type="submission" date="2025-04" db="UniProtKB">
        <authorList>
            <consortium name="RefSeq"/>
        </authorList>
    </citation>
    <scope>IDENTIFICATION</scope>
    <source>
        <strain evidence="4">CBS 304.34</strain>
    </source>
</reference>
<feature type="region of interest" description="Disordered" evidence="1">
    <location>
        <begin position="1"/>
        <end position="67"/>
    </location>
</feature>
<reference evidence="4" key="2">
    <citation type="submission" date="2020-04" db="EMBL/GenBank/DDBJ databases">
        <authorList>
            <consortium name="NCBI Genome Project"/>
        </authorList>
    </citation>
    <scope>NUCLEOTIDE SEQUENCE</scope>
    <source>
        <strain evidence="4">CBS 304.34</strain>
    </source>
</reference>
<evidence type="ECO:0000256" key="1">
    <source>
        <dbReference type="SAM" id="MobiDB-lite"/>
    </source>
</evidence>
<name>A0A6A6YXS3_9PEZI</name>
<evidence type="ECO:0000313" key="2">
    <source>
        <dbReference type="EMBL" id="KAF2813580.1"/>
    </source>
</evidence>
<accession>A0A6A6YXS3</accession>
<sequence length="203" mass="22900">MYAVKTHGSKSRRQTLDIHSATEPNAEGGHPQSKHPSKRTPTARITVVGQKRHQITSRSHGSKSRRPALDIHSAIELNVRGRPQSQSPQYVKRNIKQHHTSTIPNYTVKNFSLLSRRLHRTEAPQLRQHSPKTYSAAGRCTSQFFCSSNAHFHFSLTHSHANSSHSSTLSRPSWHIFPASAAAFRHAPEQFATSLRLLLPRSW</sequence>
<evidence type="ECO:0000313" key="3">
    <source>
        <dbReference type="Proteomes" id="UP000504636"/>
    </source>
</evidence>
<dbReference type="GeneID" id="54454663"/>
<gene>
    <name evidence="2 4" type="ORF">BDZ99DRAFT_259398</name>
</gene>